<evidence type="ECO:0000313" key="1">
    <source>
        <dbReference type="EMBL" id="KAG5520736.1"/>
    </source>
</evidence>
<dbReference type="Proteomes" id="UP000823749">
    <property type="component" value="Chromosome 12"/>
</dbReference>
<comment type="caution">
    <text evidence="1">The sequence shown here is derived from an EMBL/GenBank/DDBJ whole genome shotgun (WGS) entry which is preliminary data.</text>
</comment>
<dbReference type="EMBL" id="JACTNZ010000012">
    <property type="protein sequence ID" value="KAG5520736.1"/>
    <property type="molecule type" value="Genomic_DNA"/>
</dbReference>
<evidence type="ECO:0000313" key="2">
    <source>
        <dbReference type="Proteomes" id="UP000823749"/>
    </source>
</evidence>
<name>A0AAV6HWH7_9ERIC</name>
<proteinExistence type="predicted"/>
<protein>
    <submittedName>
        <fullName evidence="1">Uncharacterized protein</fullName>
    </submittedName>
</protein>
<keyword evidence="2" id="KW-1185">Reference proteome</keyword>
<reference evidence="1" key="1">
    <citation type="submission" date="2020-08" db="EMBL/GenBank/DDBJ databases">
        <title>Plant Genome Project.</title>
        <authorList>
            <person name="Zhang R.-G."/>
        </authorList>
    </citation>
    <scope>NUCLEOTIDE SEQUENCE</scope>
    <source>
        <strain evidence="1">WSP0</strain>
        <tissue evidence="1">Leaf</tissue>
    </source>
</reference>
<organism evidence="1 2">
    <name type="scientific">Rhododendron griersonianum</name>
    <dbReference type="NCBI Taxonomy" id="479676"/>
    <lineage>
        <taxon>Eukaryota</taxon>
        <taxon>Viridiplantae</taxon>
        <taxon>Streptophyta</taxon>
        <taxon>Embryophyta</taxon>
        <taxon>Tracheophyta</taxon>
        <taxon>Spermatophyta</taxon>
        <taxon>Magnoliopsida</taxon>
        <taxon>eudicotyledons</taxon>
        <taxon>Gunneridae</taxon>
        <taxon>Pentapetalae</taxon>
        <taxon>asterids</taxon>
        <taxon>Ericales</taxon>
        <taxon>Ericaceae</taxon>
        <taxon>Ericoideae</taxon>
        <taxon>Rhodoreae</taxon>
        <taxon>Rhododendron</taxon>
    </lineage>
</organism>
<dbReference type="AlphaFoldDB" id="A0AAV6HWH7"/>
<gene>
    <name evidence="1" type="ORF">RHGRI_033348</name>
</gene>
<sequence>MFLLRRWKEERRRRWRCSTCGCGKPWKPCRRSADIGGLERENKRPSWEGGGGERVSSIGWNLVEGVVVVVWGR</sequence>
<accession>A0AAV6HWH7</accession>